<dbReference type="AlphaFoldDB" id="A0A0N8KED7"/>
<dbReference type="EMBL" id="LJSX01000010">
    <property type="protein sequence ID" value="KPQ11050.1"/>
    <property type="molecule type" value="Genomic_DNA"/>
</dbReference>
<dbReference type="SUPFAM" id="SSF141868">
    <property type="entry name" value="EAL domain-like"/>
    <property type="match status" value="1"/>
</dbReference>
<dbReference type="InterPro" id="IPR035919">
    <property type="entry name" value="EAL_sf"/>
</dbReference>
<feature type="domain" description="GGDEF" evidence="4">
    <location>
        <begin position="828"/>
        <end position="961"/>
    </location>
</feature>
<dbReference type="InterPro" id="IPR013655">
    <property type="entry name" value="PAS_fold_3"/>
</dbReference>
<dbReference type="Gene3D" id="3.30.450.20">
    <property type="entry name" value="PAS domain"/>
    <property type="match status" value="5"/>
</dbReference>
<dbReference type="GO" id="GO:0003824">
    <property type="term" value="F:catalytic activity"/>
    <property type="evidence" value="ECO:0007669"/>
    <property type="project" value="UniProtKB-ARBA"/>
</dbReference>
<sequence>MDFKTGQNDCFDETETARLHALHACGILDTPPEPEFDDIARLAAEICAAPIAVVNFVDAERQWFKATFGLDTREMARDVSICTHALLETGLYVVPDTLDSPMFRDNPFVRGEPYLRFYAGAVLRTDAGLPLGTLCVLDYESRPQGLTPTQERTLRALAQSVMRLIDLRRKHAQAQIREERFRNLADRIPQMLWSADAKGRLDYANRRVFEAFGLDSGRMTGAAWRAALHPEDRPLTDAAWAQSIASGRPYSVEHRIHHRDGGYRWVLSRALPERDETGQIRAWFGSSTDIDDGKRAELALAESEARYKALTEAGAAIVWRATPDGSIHHSIGWDALTGQSPQEYRDEGWLDAVHPDDRARVRANIAQTSGYPAPRTNEYRLRHHDGSYRWMFARAIPLLDEAGAVREWVGTVTDIHDRRLAGQRLRESEERYRALIEASTAMVWAAGPNGEFPQIAYSSGIAEYAFDPQGWKTNIHPDDLATSCAAWDAALASGTPLDVIERKLTKTGDYRWTHVRANPVHNDDGTIREWIGAVTDIHEQVMSRKALAASEERYRLAASATTDAIWDLDLATDEIIWGEAIETLFGHAPREMRSSLSWWRAKIHAADQDRIADQFACFIAGDASRWECEYRVIRADGSVATVFDRFFALRDENGHAVRLVGAIQDISERQRAQAALSASETRLRLALQAGRMVAWERDLDDNFVTRSANAQDLLGVGSSDTDDFRRRVHPDDRAKVVDLLEGFETGQSETIEVRYTTPDDRRIWLGIRAVKISPNRAIGITFDITDRKLAEEEIWQTANHDALTGLPNRTLFHARFENILSRARREETRVALILVDLDEFKDVNDTLGHDAGDELLCEAARRLLAIAGDQAEIARIGGDEFAVILTAIEDENALEAFARSLVHAMRAPFQCASRILSTRASAGLALFPDHHQEAAELMKDADMALYQAKAEGRGRFSLYNPAIRTRMEERIRITREVGDAIAAEQFVPFYQPKICFRSGRIIGFEALARWIHPERGVLTPGYFGAVFDDPESAIAIGKAIRKHIAADMAAWQDEALGFGRVAINLSSAEFTAPQLAANLTAMFRDHGITPNRLEIEVTETVLLGRSAELVAETLRGFDDAGITIALDDFGTGFASLTHLKQFPVHHIKIDRSFVRDLVTDADDAAIVAAVIGLGRSLGMIVTAEGVETGDQVQRLRLMGCDRAQGFYFAKPMAGSRIPWLLRNWDPDRMLAAETEHLAPAAIPASY</sequence>
<dbReference type="STRING" id="1653334.GA0071312_0037"/>
<dbReference type="PROSITE" id="PS50883">
    <property type="entry name" value="EAL"/>
    <property type="match status" value="1"/>
</dbReference>
<dbReference type="InterPro" id="IPR001610">
    <property type="entry name" value="PAC"/>
</dbReference>
<dbReference type="FunFam" id="3.30.70.270:FF:000001">
    <property type="entry name" value="Diguanylate cyclase domain protein"/>
    <property type="match status" value="1"/>
</dbReference>
<dbReference type="PATRIC" id="fig|1653334.4.peg.2656"/>
<reference evidence="5 7" key="1">
    <citation type="submission" date="2015-09" db="EMBL/GenBank/DDBJ databases">
        <title>Identification and resolution of microdiversity through metagenomic sequencing of parallel consortia.</title>
        <authorList>
            <person name="Nelson W.C."/>
            <person name="Romine M.F."/>
            <person name="Lindemann S.R."/>
        </authorList>
    </citation>
    <scope>NUCLEOTIDE SEQUENCE [LARGE SCALE GENOMIC DNA]</scope>
    <source>
        <strain evidence="5">HL-109</strain>
    </source>
</reference>
<dbReference type="InterPro" id="IPR035965">
    <property type="entry name" value="PAS-like_dom_sf"/>
</dbReference>
<feature type="domain" description="PAS" evidence="1">
    <location>
        <begin position="550"/>
        <end position="592"/>
    </location>
</feature>
<dbReference type="Pfam" id="PF08447">
    <property type="entry name" value="PAS_3"/>
    <property type="match status" value="4"/>
</dbReference>
<accession>A0A0N8KED7</accession>
<evidence type="ECO:0000313" key="7">
    <source>
        <dbReference type="Proteomes" id="UP000050497"/>
    </source>
</evidence>
<dbReference type="PANTHER" id="PTHR44757">
    <property type="entry name" value="DIGUANYLATE CYCLASE DGCP"/>
    <property type="match status" value="1"/>
</dbReference>
<dbReference type="InterPro" id="IPR029787">
    <property type="entry name" value="Nucleotide_cyclase"/>
</dbReference>
<dbReference type="Proteomes" id="UP000182800">
    <property type="component" value="Unassembled WGS sequence"/>
</dbReference>
<feature type="domain" description="PAC" evidence="2">
    <location>
        <begin position="250"/>
        <end position="302"/>
    </location>
</feature>
<name>A0A0N8KED7_9HYPH</name>
<dbReference type="CDD" id="cd01948">
    <property type="entry name" value="EAL"/>
    <property type="match status" value="1"/>
</dbReference>
<evidence type="ECO:0000259" key="2">
    <source>
        <dbReference type="PROSITE" id="PS50113"/>
    </source>
</evidence>
<dbReference type="SUPFAM" id="SSF55785">
    <property type="entry name" value="PYP-like sensor domain (PAS domain)"/>
    <property type="match status" value="5"/>
</dbReference>
<evidence type="ECO:0000313" key="8">
    <source>
        <dbReference type="Proteomes" id="UP000182800"/>
    </source>
</evidence>
<dbReference type="InterPro" id="IPR029016">
    <property type="entry name" value="GAF-like_dom_sf"/>
</dbReference>
<dbReference type="SMART" id="SM00267">
    <property type="entry name" value="GGDEF"/>
    <property type="match status" value="1"/>
</dbReference>
<gene>
    <name evidence="6" type="ORF">GA0071312_0037</name>
    <name evidence="5" type="ORF">HLUCCO17_07895</name>
</gene>
<dbReference type="PROSITE" id="PS50887">
    <property type="entry name" value="GGDEF"/>
    <property type="match status" value="1"/>
</dbReference>
<dbReference type="Pfam" id="PF00990">
    <property type="entry name" value="GGDEF"/>
    <property type="match status" value="1"/>
</dbReference>
<dbReference type="InterPro" id="IPR000014">
    <property type="entry name" value="PAS"/>
</dbReference>
<feature type="domain" description="PAC" evidence="2">
    <location>
        <begin position="375"/>
        <end position="427"/>
    </location>
</feature>
<dbReference type="PROSITE" id="PS50113">
    <property type="entry name" value="PAC"/>
    <property type="match status" value="4"/>
</dbReference>
<dbReference type="OrthoDB" id="9814202at2"/>
<protein>
    <submittedName>
        <fullName evidence="5">EAL domain</fullName>
    </submittedName>
    <submittedName>
        <fullName evidence="6">PAS domain S-box-containing protein/diguanylate cyclase (GGDEF) domain-containing protein</fullName>
    </submittedName>
</protein>
<dbReference type="SMART" id="SM00091">
    <property type="entry name" value="PAS"/>
    <property type="match status" value="4"/>
</dbReference>
<evidence type="ECO:0000259" key="3">
    <source>
        <dbReference type="PROSITE" id="PS50883"/>
    </source>
</evidence>
<comment type="caution">
    <text evidence="5">The sequence shown here is derived from an EMBL/GenBank/DDBJ whole genome shotgun (WGS) entry which is preliminary data.</text>
</comment>
<reference evidence="6 8" key="2">
    <citation type="submission" date="2016-08" db="EMBL/GenBank/DDBJ databases">
        <authorList>
            <person name="Varghese N."/>
            <person name="Submissions Spin"/>
        </authorList>
    </citation>
    <scope>NUCLEOTIDE SEQUENCE [LARGE SCALE GENOMIC DNA]</scope>
    <source>
        <strain evidence="6 8">HL-109</strain>
    </source>
</reference>
<dbReference type="Gene3D" id="3.30.450.40">
    <property type="match status" value="1"/>
</dbReference>
<dbReference type="Gene3D" id="3.30.70.270">
    <property type="match status" value="1"/>
</dbReference>
<dbReference type="SUPFAM" id="SSF55781">
    <property type="entry name" value="GAF domain-like"/>
    <property type="match status" value="1"/>
</dbReference>
<dbReference type="InterPro" id="IPR052155">
    <property type="entry name" value="Biofilm_reg_signaling"/>
</dbReference>
<feature type="domain" description="PAS" evidence="1">
    <location>
        <begin position="177"/>
        <end position="247"/>
    </location>
</feature>
<dbReference type="Pfam" id="PF13426">
    <property type="entry name" value="PAS_9"/>
    <property type="match status" value="1"/>
</dbReference>
<dbReference type="InterPro" id="IPR000700">
    <property type="entry name" value="PAS-assoc_C"/>
</dbReference>
<dbReference type="NCBIfam" id="TIGR00254">
    <property type="entry name" value="GGDEF"/>
    <property type="match status" value="1"/>
</dbReference>
<dbReference type="CDD" id="cd01949">
    <property type="entry name" value="GGDEF"/>
    <property type="match status" value="1"/>
</dbReference>
<dbReference type="RefSeq" id="WP_074443133.1">
    <property type="nucleotide sequence ID" value="NZ_FMBM01000001.1"/>
</dbReference>
<evidence type="ECO:0000259" key="4">
    <source>
        <dbReference type="PROSITE" id="PS50887"/>
    </source>
</evidence>
<dbReference type="InterPro" id="IPR000160">
    <property type="entry name" value="GGDEF_dom"/>
</dbReference>
<dbReference type="InterPro" id="IPR043128">
    <property type="entry name" value="Rev_trsase/Diguanyl_cyclase"/>
</dbReference>
<feature type="domain" description="PAC" evidence="2">
    <location>
        <begin position="493"/>
        <end position="549"/>
    </location>
</feature>
<dbReference type="EMBL" id="FMBM01000001">
    <property type="protein sequence ID" value="SCC78020.1"/>
    <property type="molecule type" value="Genomic_DNA"/>
</dbReference>
<dbReference type="PROSITE" id="PS50112">
    <property type="entry name" value="PAS"/>
    <property type="match status" value="2"/>
</dbReference>
<dbReference type="PANTHER" id="PTHR44757:SF2">
    <property type="entry name" value="BIOFILM ARCHITECTURE MAINTENANCE PROTEIN MBAA"/>
    <property type="match status" value="1"/>
</dbReference>
<evidence type="ECO:0000313" key="6">
    <source>
        <dbReference type="EMBL" id="SCC78020.1"/>
    </source>
</evidence>
<dbReference type="Pfam" id="PF00563">
    <property type="entry name" value="EAL"/>
    <property type="match status" value="1"/>
</dbReference>
<organism evidence="5 7">
    <name type="scientific">Saliniramus fredricksonii</name>
    <dbReference type="NCBI Taxonomy" id="1653334"/>
    <lineage>
        <taxon>Bacteria</taxon>
        <taxon>Pseudomonadati</taxon>
        <taxon>Pseudomonadota</taxon>
        <taxon>Alphaproteobacteria</taxon>
        <taxon>Hyphomicrobiales</taxon>
        <taxon>Salinarimonadaceae</taxon>
        <taxon>Saliniramus</taxon>
    </lineage>
</organism>
<dbReference type="Proteomes" id="UP000050497">
    <property type="component" value="Unassembled WGS sequence"/>
</dbReference>
<feature type="domain" description="PAC" evidence="2">
    <location>
        <begin position="626"/>
        <end position="678"/>
    </location>
</feature>
<dbReference type="SMART" id="SM00052">
    <property type="entry name" value="EAL"/>
    <property type="match status" value="1"/>
</dbReference>
<keyword evidence="8" id="KW-1185">Reference proteome</keyword>
<dbReference type="NCBIfam" id="TIGR00229">
    <property type="entry name" value="sensory_box"/>
    <property type="match status" value="4"/>
</dbReference>
<proteinExistence type="predicted"/>
<dbReference type="SUPFAM" id="SSF55073">
    <property type="entry name" value="Nucleotide cyclase"/>
    <property type="match status" value="1"/>
</dbReference>
<feature type="domain" description="EAL" evidence="3">
    <location>
        <begin position="970"/>
        <end position="1225"/>
    </location>
</feature>
<dbReference type="CDD" id="cd00130">
    <property type="entry name" value="PAS"/>
    <property type="match status" value="5"/>
</dbReference>
<evidence type="ECO:0000259" key="1">
    <source>
        <dbReference type="PROSITE" id="PS50112"/>
    </source>
</evidence>
<evidence type="ECO:0000313" key="5">
    <source>
        <dbReference type="EMBL" id="KPQ11050.1"/>
    </source>
</evidence>
<dbReference type="Gene3D" id="3.20.20.450">
    <property type="entry name" value="EAL domain"/>
    <property type="match status" value="1"/>
</dbReference>
<dbReference type="InterPro" id="IPR001633">
    <property type="entry name" value="EAL_dom"/>
</dbReference>
<dbReference type="FunFam" id="3.30.450.20:FF:000099">
    <property type="entry name" value="Sensory box sensor histidine kinase"/>
    <property type="match status" value="2"/>
</dbReference>
<dbReference type="SMART" id="SM00086">
    <property type="entry name" value="PAC"/>
    <property type="match status" value="5"/>
</dbReference>